<dbReference type="EMBL" id="JAOWLA010000020">
    <property type="protein sequence ID" value="MCV2866548.1"/>
    <property type="molecule type" value="Genomic_DNA"/>
</dbReference>
<dbReference type="RefSeq" id="WP_263723083.1">
    <property type="nucleotide sequence ID" value="NZ_JAOWLA010000020.1"/>
</dbReference>
<evidence type="ECO:0000256" key="7">
    <source>
        <dbReference type="SAM" id="Phobius"/>
    </source>
</evidence>
<feature type="transmembrane region" description="Helical" evidence="7">
    <location>
        <begin position="169"/>
        <end position="189"/>
    </location>
</feature>
<protein>
    <submittedName>
        <fullName evidence="8">AEC family transporter</fullName>
    </submittedName>
</protein>
<feature type="transmembrane region" description="Helical" evidence="7">
    <location>
        <begin position="127"/>
        <end position="148"/>
    </location>
</feature>
<dbReference type="PANTHER" id="PTHR36838">
    <property type="entry name" value="AUXIN EFFLUX CARRIER FAMILY PROTEIN"/>
    <property type="match status" value="1"/>
</dbReference>
<evidence type="ECO:0000256" key="5">
    <source>
        <dbReference type="ARBA" id="ARBA00022989"/>
    </source>
</evidence>
<evidence type="ECO:0000256" key="3">
    <source>
        <dbReference type="ARBA" id="ARBA00022475"/>
    </source>
</evidence>
<accession>A0ABT2Z5X2</accession>
<proteinExistence type="predicted"/>
<dbReference type="PANTHER" id="PTHR36838:SF3">
    <property type="entry name" value="TRANSPORTER AUXIN EFFLUX CARRIER EC FAMILY"/>
    <property type="match status" value="1"/>
</dbReference>
<reference evidence="8 9" key="1">
    <citation type="submission" date="2022-10" db="EMBL/GenBank/DDBJ databases">
        <title>Defluviimonas sp. nov., isolated from ocean surface water.</title>
        <authorList>
            <person name="He W."/>
            <person name="Wang L."/>
            <person name="Zhang D.-F."/>
        </authorList>
    </citation>
    <scope>NUCLEOTIDE SEQUENCE [LARGE SCALE GENOMIC DNA]</scope>
    <source>
        <strain evidence="8 9">WL0075</strain>
    </source>
</reference>
<dbReference type="Proteomes" id="UP001652503">
    <property type="component" value="Unassembled WGS sequence"/>
</dbReference>
<name>A0ABT2Z5X2_9RHOB</name>
<feature type="transmembrane region" description="Helical" evidence="7">
    <location>
        <begin position="65"/>
        <end position="84"/>
    </location>
</feature>
<feature type="transmembrane region" description="Helical" evidence="7">
    <location>
        <begin position="35"/>
        <end position="53"/>
    </location>
</feature>
<comment type="subcellular location">
    <subcellularLocation>
        <location evidence="1">Membrane</location>
        <topology evidence="1">Multi-pass membrane protein</topology>
    </subcellularLocation>
</comment>
<keyword evidence="3" id="KW-1003">Cell membrane</keyword>
<keyword evidence="5 7" id="KW-1133">Transmembrane helix</keyword>
<keyword evidence="6 7" id="KW-0472">Membrane</keyword>
<organism evidence="8 9">
    <name type="scientific">Albidovulum sediminicola</name>
    <dbReference type="NCBI Taxonomy" id="2984331"/>
    <lineage>
        <taxon>Bacteria</taxon>
        <taxon>Pseudomonadati</taxon>
        <taxon>Pseudomonadota</taxon>
        <taxon>Alphaproteobacteria</taxon>
        <taxon>Rhodobacterales</taxon>
        <taxon>Paracoccaceae</taxon>
        <taxon>Albidovulum</taxon>
    </lineage>
</organism>
<feature type="transmembrane region" description="Helical" evidence="7">
    <location>
        <begin position="289"/>
        <end position="308"/>
    </location>
</feature>
<feature type="transmembrane region" description="Helical" evidence="7">
    <location>
        <begin position="96"/>
        <end position="115"/>
    </location>
</feature>
<evidence type="ECO:0000256" key="2">
    <source>
        <dbReference type="ARBA" id="ARBA00022448"/>
    </source>
</evidence>
<evidence type="ECO:0000256" key="1">
    <source>
        <dbReference type="ARBA" id="ARBA00004141"/>
    </source>
</evidence>
<feature type="transmembrane region" description="Helical" evidence="7">
    <location>
        <begin position="195"/>
        <end position="218"/>
    </location>
</feature>
<feature type="transmembrane region" description="Helical" evidence="7">
    <location>
        <begin position="6"/>
        <end position="23"/>
    </location>
</feature>
<comment type="caution">
    <text evidence="8">The sequence shown here is derived from an EMBL/GenBank/DDBJ whole genome shotgun (WGS) entry which is preliminary data.</text>
</comment>
<feature type="transmembrane region" description="Helical" evidence="7">
    <location>
        <begin position="230"/>
        <end position="253"/>
    </location>
</feature>
<feature type="transmembrane region" description="Helical" evidence="7">
    <location>
        <begin position="259"/>
        <end position="277"/>
    </location>
</feature>
<evidence type="ECO:0000313" key="8">
    <source>
        <dbReference type="EMBL" id="MCV2866548.1"/>
    </source>
</evidence>
<dbReference type="Pfam" id="PF03547">
    <property type="entry name" value="Mem_trans"/>
    <property type="match status" value="1"/>
</dbReference>
<gene>
    <name evidence="8" type="ORF">OE647_17665</name>
</gene>
<evidence type="ECO:0000313" key="9">
    <source>
        <dbReference type="Proteomes" id="UP001652503"/>
    </source>
</evidence>
<keyword evidence="4 7" id="KW-0812">Transmembrane</keyword>
<keyword evidence="9" id="KW-1185">Reference proteome</keyword>
<evidence type="ECO:0000256" key="6">
    <source>
        <dbReference type="ARBA" id="ARBA00023136"/>
    </source>
</evidence>
<keyword evidence="2" id="KW-0813">Transport</keyword>
<evidence type="ECO:0000256" key="4">
    <source>
        <dbReference type="ARBA" id="ARBA00022692"/>
    </source>
</evidence>
<dbReference type="InterPro" id="IPR004776">
    <property type="entry name" value="Mem_transp_PIN-like"/>
</dbReference>
<sequence>MQALFEVILPVFLLIGFGYLANWRRWIRDGAVDGVMTFAQTFAVPCLLFQSIARLDLGAEFDLGLLASFYTGAIVSFVLGYAGARRLFGRDPVDAVAIGFVCLFSNTLLLGLPIMERAYGTEALAGNFAIISVHAPTLYALGVTAMEFARSHGSGLPARRVARQIGGSLLRNPLVIGISLGLIVNLARIPMPEPVMAAAGMMARAALPAALFGLGGVLVRYRPEGDVPTILMVSFLSLIVHPAIAWGLGHFVFDLSVDQLRSAVVTASAAPGINAFLFSSMYGAARRVAASSVLIGTGLALLTVWFWLSILP</sequence>